<sequence length="120" mass="13858">MAIANDNAHEHFTKFFESPWRAQHIAIESGGNVYNYENHKKVLLNQEATAQEEWLEHEKSHHCDVESHLKCFRHAPMTSRSSDEQIVGSLTTSGLGKKSSGKKTIEELWEKRVRQERKGE</sequence>
<organism evidence="2 3">
    <name type="scientific">Canna indica</name>
    <name type="common">Indian-shot</name>
    <dbReference type="NCBI Taxonomy" id="4628"/>
    <lineage>
        <taxon>Eukaryota</taxon>
        <taxon>Viridiplantae</taxon>
        <taxon>Streptophyta</taxon>
        <taxon>Embryophyta</taxon>
        <taxon>Tracheophyta</taxon>
        <taxon>Spermatophyta</taxon>
        <taxon>Magnoliopsida</taxon>
        <taxon>Liliopsida</taxon>
        <taxon>Zingiberales</taxon>
        <taxon>Cannaceae</taxon>
        <taxon>Canna</taxon>
    </lineage>
</organism>
<dbReference type="AlphaFoldDB" id="A0AAQ3Q5R4"/>
<protein>
    <submittedName>
        <fullName evidence="2">Leukocyte receptor cluster member 1</fullName>
    </submittedName>
</protein>
<keyword evidence="3" id="KW-1185">Reference proteome</keyword>
<keyword evidence="2" id="KW-0675">Receptor</keyword>
<name>A0AAQ3Q5R4_9LILI</name>
<accession>A0AAQ3Q5R4</accession>
<reference evidence="2 3" key="1">
    <citation type="submission" date="2023-10" db="EMBL/GenBank/DDBJ databases">
        <title>Chromosome-scale genome assembly provides insights into flower coloration mechanisms of Canna indica.</title>
        <authorList>
            <person name="Li C."/>
        </authorList>
    </citation>
    <scope>NUCLEOTIDE SEQUENCE [LARGE SCALE GENOMIC DNA]</scope>
    <source>
        <tissue evidence="2">Flower</tissue>
    </source>
</reference>
<dbReference type="EMBL" id="CP136891">
    <property type="protein sequence ID" value="WOK97102.1"/>
    <property type="molecule type" value="Genomic_DNA"/>
</dbReference>
<feature type="region of interest" description="Disordered" evidence="1">
    <location>
        <begin position="79"/>
        <end position="102"/>
    </location>
</feature>
<evidence type="ECO:0000256" key="1">
    <source>
        <dbReference type="SAM" id="MobiDB-lite"/>
    </source>
</evidence>
<proteinExistence type="predicted"/>
<dbReference type="Proteomes" id="UP001327560">
    <property type="component" value="Chromosome 2"/>
</dbReference>
<evidence type="ECO:0000313" key="3">
    <source>
        <dbReference type="Proteomes" id="UP001327560"/>
    </source>
</evidence>
<evidence type="ECO:0000313" key="2">
    <source>
        <dbReference type="EMBL" id="WOK97102.1"/>
    </source>
</evidence>
<feature type="compositionally biased region" description="Low complexity" evidence="1">
    <location>
        <begin position="88"/>
        <end position="98"/>
    </location>
</feature>
<gene>
    <name evidence="2" type="ORF">Cni_G05810</name>
</gene>